<dbReference type="SFLD" id="SFLDS00003">
    <property type="entry name" value="Haloacid_Dehalogenase"/>
    <property type="match status" value="1"/>
</dbReference>
<keyword evidence="1" id="KW-0378">Hydrolase</keyword>
<dbReference type="Proteomes" id="UP001529421">
    <property type="component" value="Unassembled WGS sequence"/>
</dbReference>
<dbReference type="EMBL" id="JAUDDZ010000006">
    <property type="protein sequence ID" value="MDM8274989.1"/>
    <property type="molecule type" value="Genomic_DNA"/>
</dbReference>
<dbReference type="SFLD" id="SFLDG01129">
    <property type="entry name" value="C1.5:_HAD__Beta-PGM__Phosphata"/>
    <property type="match status" value="1"/>
</dbReference>
<protein>
    <submittedName>
        <fullName evidence="1">HAD family hydrolase</fullName>
        <ecNumber evidence="1">3.-.-.-</ecNumber>
    </submittedName>
</protein>
<sequence>MSFTHAIFDLDGTLLDTLADLALSCNHVCAGHGWPTFEIDAYRYKVGNGMPKLMERIIPAEFAGDDAVFSQAFAEFSAYYAAHKEDHTHPYPGVLDMLDDMLAAGLTLAVLSNKDHGAVAPLVQSYFGDRFALAQGRVDAFPPKPAAPITLHVMEQLGADPSTTLYVGDSNVDVQTGHNAGLVVAGAAWGFRGSIELEAAGADYIAHSASEVVDIVRSS</sequence>
<dbReference type="PANTHER" id="PTHR43434">
    <property type="entry name" value="PHOSPHOGLYCOLATE PHOSPHATASE"/>
    <property type="match status" value="1"/>
</dbReference>
<name>A0ABT7V904_9ACTN</name>
<dbReference type="RefSeq" id="WP_289545074.1">
    <property type="nucleotide sequence ID" value="NZ_JAUDDZ010000006.1"/>
</dbReference>
<dbReference type="Gene3D" id="1.10.150.240">
    <property type="entry name" value="Putative phosphatase, domain 2"/>
    <property type="match status" value="1"/>
</dbReference>
<reference evidence="1 2" key="2">
    <citation type="submission" date="2023-06" db="EMBL/GenBank/DDBJ databases">
        <authorList>
            <person name="Zeman M."/>
            <person name="Kubasova T."/>
            <person name="Jahodarova E."/>
            <person name="Nykrynova M."/>
            <person name="Rychlik I."/>
        </authorList>
    </citation>
    <scope>NUCLEOTIDE SEQUENCE [LARGE SCALE GENOMIC DNA]</scope>
    <source>
        <strain evidence="1 2">154_Feed</strain>
    </source>
</reference>
<dbReference type="InterPro" id="IPR023214">
    <property type="entry name" value="HAD_sf"/>
</dbReference>
<dbReference type="InterPro" id="IPR006439">
    <property type="entry name" value="HAD-SF_hydro_IA"/>
</dbReference>
<proteinExistence type="predicted"/>
<dbReference type="Pfam" id="PF13419">
    <property type="entry name" value="HAD_2"/>
    <property type="match status" value="1"/>
</dbReference>
<evidence type="ECO:0000313" key="1">
    <source>
        <dbReference type="EMBL" id="MDM8274989.1"/>
    </source>
</evidence>
<dbReference type="InterPro" id="IPR050155">
    <property type="entry name" value="HAD-like_hydrolase_sf"/>
</dbReference>
<dbReference type="SUPFAM" id="SSF56784">
    <property type="entry name" value="HAD-like"/>
    <property type="match status" value="1"/>
</dbReference>
<dbReference type="GO" id="GO:0016787">
    <property type="term" value="F:hydrolase activity"/>
    <property type="evidence" value="ECO:0007669"/>
    <property type="project" value="UniProtKB-KW"/>
</dbReference>
<accession>A0ABT7V904</accession>
<evidence type="ECO:0000313" key="2">
    <source>
        <dbReference type="Proteomes" id="UP001529421"/>
    </source>
</evidence>
<dbReference type="PANTHER" id="PTHR43434:SF1">
    <property type="entry name" value="PHOSPHOGLYCOLATE PHOSPHATASE"/>
    <property type="match status" value="1"/>
</dbReference>
<dbReference type="InterPro" id="IPR041492">
    <property type="entry name" value="HAD_2"/>
</dbReference>
<reference evidence="2" key="1">
    <citation type="submission" date="2023-06" db="EMBL/GenBank/DDBJ databases">
        <title>Identification and characterization of horizontal gene transfer across gut microbiota members of farm animals based on homology search.</title>
        <authorList>
            <person name="Zeman M."/>
            <person name="Kubasova T."/>
            <person name="Jahodarova E."/>
            <person name="Nykrynova M."/>
            <person name="Rychlik I."/>
        </authorList>
    </citation>
    <scope>NUCLEOTIDE SEQUENCE [LARGE SCALE GENOMIC DNA]</scope>
    <source>
        <strain evidence="2">154_Feed</strain>
    </source>
</reference>
<dbReference type="EC" id="3.-.-.-" evidence="1"/>
<dbReference type="NCBIfam" id="TIGR01549">
    <property type="entry name" value="HAD-SF-IA-v1"/>
    <property type="match status" value="1"/>
</dbReference>
<gene>
    <name evidence="1" type="ORF">QUW28_05670</name>
</gene>
<dbReference type="Gene3D" id="3.40.50.1000">
    <property type="entry name" value="HAD superfamily/HAD-like"/>
    <property type="match status" value="1"/>
</dbReference>
<dbReference type="InterPro" id="IPR036412">
    <property type="entry name" value="HAD-like_sf"/>
</dbReference>
<comment type="caution">
    <text evidence="1">The sequence shown here is derived from an EMBL/GenBank/DDBJ whole genome shotgun (WGS) entry which is preliminary data.</text>
</comment>
<dbReference type="InterPro" id="IPR023198">
    <property type="entry name" value="PGP-like_dom2"/>
</dbReference>
<organism evidence="1 2">
    <name type="scientific">Enorma phocaeensis</name>
    <dbReference type="NCBI Taxonomy" id="1871019"/>
    <lineage>
        <taxon>Bacteria</taxon>
        <taxon>Bacillati</taxon>
        <taxon>Actinomycetota</taxon>
        <taxon>Coriobacteriia</taxon>
        <taxon>Coriobacteriales</taxon>
        <taxon>Coriobacteriaceae</taxon>
        <taxon>Enorma</taxon>
    </lineage>
</organism>
<keyword evidence="2" id="KW-1185">Reference proteome</keyword>